<dbReference type="Proteomes" id="UP000199202">
    <property type="component" value="Unassembled WGS sequence"/>
</dbReference>
<organism evidence="1 2">
    <name type="scientific">Nonomuraea jiangxiensis</name>
    <dbReference type="NCBI Taxonomy" id="633440"/>
    <lineage>
        <taxon>Bacteria</taxon>
        <taxon>Bacillati</taxon>
        <taxon>Actinomycetota</taxon>
        <taxon>Actinomycetes</taxon>
        <taxon>Streptosporangiales</taxon>
        <taxon>Streptosporangiaceae</taxon>
        <taxon>Nonomuraea</taxon>
    </lineage>
</organism>
<keyword evidence="2" id="KW-1185">Reference proteome</keyword>
<reference evidence="1 2" key="1">
    <citation type="submission" date="2016-10" db="EMBL/GenBank/DDBJ databases">
        <authorList>
            <person name="de Groot N.N."/>
        </authorList>
    </citation>
    <scope>NUCLEOTIDE SEQUENCE [LARGE SCALE GENOMIC DNA]</scope>
    <source>
        <strain evidence="1 2">CGMCC 4.6533</strain>
    </source>
</reference>
<gene>
    <name evidence="1" type="ORF">SAMN05421869_108247</name>
</gene>
<dbReference type="EMBL" id="FNDJ01000008">
    <property type="protein sequence ID" value="SDJ04092.1"/>
    <property type="molecule type" value="Genomic_DNA"/>
</dbReference>
<proteinExistence type="predicted"/>
<dbReference type="RefSeq" id="WP_090933220.1">
    <property type="nucleotide sequence ID" value="NZ_FNDJ01000008.1"/>
</dbReference>
<dbReference type="AlphaFoldDB" id="A0A1G8QH42"/>
<accession>A0A1G8QH42</accession>
<evidence type="ECO:0000313" key="2">
    <source>
        <dbReference type="Proteomes" id="UP000199202"/>
    </source>
</evidence>
<protein>
    <submittedName>
        <fullName evidence="1">Uncharacterized protein</fullName>
    </submittedName>
</protein>
<dbReference type="STRING" id="633440.SAMN05421869_108247"/>
<dbReference type="OrthoDB" id="3171994at2"/>
<evidence type="ECO:0000313" key="1">
    <source>
        <dbReference type="EMBL" id="SDJ04092.1"/>
    </source>
</evidence>
<sequence>MRSVVSGCDAPPDAAFDEAVASLRHWRERLHGHDIARPGYYQSTAAGVGLLVAAPDAMDPRERFARINAVIGNFWDCCDDLVHAAGGFTTTPLRRLTTTLRGVEDLWFDREAEALSGGAEPYEVLESGLRAIEGKAGAREEAARAVARCAGWLG</sequence>
<name>A0A1G8QH42_9ACTN</name>